<evidence type="ECO:0000313" key="2">
    <source>
        <dbReference type="EMBL" id="QUE55164.1"/>
    </source>
</evidence>
<dbReference type="RefSeq" id="WP_212572667.1">
    <property type="nucleotide sequence ID" value="NZ_CP073084.1"/>
</dbReference>
<dbReference type="InterPro" id="IPR000257">
    <property type="entry name" value="Uroporphyrinogen_deCOase"/>
</dbReference>
<proteinExistence type="predicted"/>
<evidence type="ECO:0000259" key="1">
    <source>
        <dbReference type="Pfam" id="PF01208"/>
    </source>
</evidence>
<dbReference type="InterPro" id="IPR052024">
    <property type="entry name" value="Methanogen_methyltrans"/>
</dbReference>
<organism evidence="2 3">
    <name type="scientific">Streptococcus oriscaviae</name>
    <dbReference type="NCBI Taxonomy" id="2781599"/>
    <lineage>
        <taxon>Bacteria</taxon>
        <taxon>Bacillati</taxon>
        <taxon>Bacillota</taxon>
        <taxon>Bacilli</taxon>
        <taxon>Lactobacillales</taxon>
        <taxon>Streptococcaceae</taxon>
        <taxon>Streptococcus</taxon>
    </lineage>
</organism>
<dbReference type="EMBL" id="CP073084">
    <property type="protein sequence ID" value="QUE55164.1"/>
    <property type="molecule type" value="Genomic_DNA"/>
</dbReference>
<dbReference type="SUPFAM" id="SSF51726">
    <property type="entry name" value="UROD/MetE-like"/>
    <property type="match status" value="1"/>
</dbReference>
<keyword evidence="3" id="KW-1185">Reference proteome</keyword>
<name>A0ABX7YPM0_9STRE</name>
<feature type="domain" description="Uroporphyrinogen decarboxylase (URO-D)" evidence="1">
    <location>
        <begin position="4"/>
        <end position="331"/>
    </location>
</feature>
<protein>
    <submittedName>
        <fullName evidence="2">Uroporphyrinogen decarboxylase</fullName>
    </submittedName>
</protein>
<reference evidence="2 3" key="1">
    <citation type="submission" date="2021-04" db="EMBL/GenBank/DDBJ databases">
        <title>Complete genome sequence of a novel Streptococcus species.</title>
        <authorList>
            <person name="Teng J.L.L."/>
        </authorList>
    </citation>
    <scope>NUCLEOTIDE SEQUENCE [LARGE SCALE GENOMIC DNA]</scope>
    <source>
        <strain evidence="2 3">HKU75</strain>
    </source>
</reference>
<dbReference type="Pfam" id="PF01208">
    <property type="entry name" value="URO-D"/>
    <property type="match status" value="1"/>
</dbReference>
<dbReference type="PANTHER" id="PTHR47099">
    <property type="entry name" value="METHYLCOBAMIDE:COM METHYLTRANSFERASE MTBA"/>
    <property type="match status" value="1"/>
</dbReference>
<dbReference type="InterPro" id="IPR038071">
    <property type="entry name" value="UROD/MetE-like_sf"/>
</dbReference>
<dbReference type="Gene3D" id="3.20.20.210">
    <property type="match status" value="1"/>
</dbReference>
<gene>
    <name evidence="2" type="ORF">INT76_04620</name>
</gene>
<accession>A0ABX7YPM0</accession>
<dbReference type="PANTHER" id="PTHR47099:SF1">
    <property type="entry name" value="METHYLCOBAMIDE:COM METHYLTRANSFERASE MTBA"/>
    <property type="match status" value="1"/>
</dbReference>
<dbReference type="Proteomes" id="UP000677616">
    <property type="component" value="Chromosome"/>
</dbReference>
<evidence type="ECO:0000313" key="3">
    <source>
        <dbReference type="Proteomes" id="UP000677616"/>
    </source>
</evidence>
<sequence length="333" mass="37113">MTAKRDLVERAFRGQEVDRVPVGFWYHFTQPEEWMEGLDSPEIYRKNLEGHRQFLKEVQPDLIKLMSDGFFRYPNPLITSGASAQDLARLESIAADHPWFQQQVQLVKDIKASFEEDIPAFYNIFAPATHLKWQLANEVSSGDHLLAQLLEEAPQAVSHALNVIASDLAKLVTKLVEEAGIDGIYLSVQSLQDTSVSPETYHTYLAPSEVSLLETVNHLHKQSILHICGYEGAKNNLFLFTDYPAQVINWAVGAEGVGLAEGRQLFGGKTVLGGFDNTKNGLLYKGSQADIETETKRLIEQAGRQGLILGADCTLPSDISPQRIHWVRQAASK</sequence>